<dbReference type="GO" id="GO:0007399">
    <property type="term" value="P:nervous system development"/>
    <property type="evidence" value="ECO:0007669"/>
    <property type="project" value="UniProtKB-ARBA"/>
</dbReference>
<dbReference type="InterPro" id="IPR014752">
    <property type="entry name" value="Arrestin-like_C"/>
</dbReference>
<feature type="domain" description="Arrestin C-terminal-like" evidence="2">
    <location>
        <begin position="171"/>
        <end position="296"/>
    </location>
</feature>
<dbReference type="Pfam" id="PF02752">
    <property type="entry name" value="Arrestin_C"/>
    <property type="match status" value="1"/>
</dbReference>
<dbReference type="Pfam" id="PF00339">
    <property type="entry name" value="Arrestin_N"/>
    <property type="match status" value="1"/>
</dbReference>
<comment type="caution">
    <text evidence="3">The sequence shown here is derived from an EMBL/GenBank/DDBJ whole genome shotgun (WGS) entry which is preliminary data.</text>
</comment>
<proteinExistence type="inferred from homology"/>
<dbReference type="PANTHER" id="PTHR11188">
    <property type="entry name" value="ARRESTIN DOMAIN CONTAINING PROTEIN"/>
    <property type="match status" value="1"/>
</dbReference>
<gene>
    <name evidence="3" type="ORF">EPR50_G00049610</name>
</gene>
<dbReference type="InterPro" id="IPR011021">
    <property type="entry name" value="Arrestin-like_N"/>
</dbReference>
<dbReference type="GO" id="GO:0015031">
    <property type="term" value="P:protein transport"/>
    <property type="evidence" value="ECO:0007669"/>
    <property type="project" value="TreeGrafter"/>
</dbReference>
<dbReference type="STRING" id="8167.A0A484DB13"/>
<dbReference type="InterPro" id="IPR050357">
    <property type="entry name" value="Arrestin_domain-protein"/>
</dbReference>
<protein>
    <recommendedName>
        <fullName evidence="2">Arrestin C-terminal-like domain-containing protein</fullName>
    </recommendedName>
</protein>
<evidence type="ECO:0000313" key="3">
    <source>
        <dbReference type="EMBL" id="TDH12706.1"/>
    </source>
</evidence>
<dbReference type="InterPro" id="IPR014756">
    <property type="entry name" value="Ig_E-set"/>
</dbReference>
<accession>A0A484DB13</accession>
<keyword evidence="4" id="KW-1185">Reference proteome</keyword>
<organism evidence="3 4">
    <name type="scientific">Perca flavescens</name>
    <name type="common">American yellow perch</name>
    <name type="synonym">Morone flavescens</name>
    <dbReference type="NCBI Taxonomy" id="8167"/>
    <lineage>
        <taxon>Eukaryota</taxon>
        <taxon>Metazoa</taxon>
        <taxon>Chordata</taxon>
        <taxon>Craniata</taxon>
        <taxon>Vertebrata</taxon>
        <taxon>Euteleostomi</taxon>
        <taxon>Actinopterygii</taxon>
        <taxon>Neopterygii</taxon>
        <taxon>Teleostei</taxon>
        <taxon>Neoteleostei</taxon>
        <taxon>Acanthomorphata</taxon>
        <taxon>Eupercaria</taxon>
        <taxon>Perciformes</taxon>
        <taxon>Percoidei</taxon>
        <taxon>Percidae</taxon>
        <taxon>Percinae</taxon>
        <taxon>Perca</taxon>
    </lineage>
</organism>
<evidence type="ECO:0000259" key="2">
    <source>
        <dbReference type="SMART" id="SM01017"/>
    </source>
</evidence>
<dbReference type="GO" id="GO:0005886">
    <property type="term" value="C:plasma membrane"/>
    <property type="evidence" value="ECO:0007669"/>
    <property type="project" value="TreeGrafter"/>
</dbReference>
<dbReference type="Proteomes" id="UP000295070">
    <property type="component" value="Chromosome 5"/>
</dbReference>
<name>A0A484DB13_PERFV</name>
<evidence type="ECO:0000313" key="4">
    <source>
        <dbReference type="Proteomes" id="UP000295070"/>
    </source>
</evidence>
<dbReference type="InterPro" id="IPR011022">
    <property type="entry name" value="Arrestin_C-like"/>
</dbReference>
<dbReference type="EMBL" id="SCKG01000005">
    <property type="protein sequence ID" value="TDH12706.1"/>
    <property type="molecule type" value="Genomic_DNA"/>
</dbReference>
<reference evidence="3 4" key="1">
    <citation type="submission" date="2019-01" db="EMBL/GenBank/DDBJ databases">
        <title>A chromosome-scale genome assembly of the yellow perch, Perca flavescens.</title>
        <authorList>
            <person name="Feron R."/>
            <person name="Morvezen R."/>
            <person name="Bestin A."/>
            <person name="Haffray P."/>
            <person name="Klopp C."/>
            <person name="Zahm M."/>
            <person name="Cabau C."/>
            <person name="Roques C."/>
            <person name="Donnadieu C."/>
            <person name="Bouchez O."/>
            <person name="Christie M."/>
            <person name="Larson W."/>
            <person name="Guiguen Y."/>
        </authorList>
    </citation>
    <scope>NUCLEOTIDE SEQUENCE [LARGE SCALE GENOMIC DNA]</scope>
    <source>
        <strain evidence="3">YP-PL-M2</strain>
        <tissue evidence="3">Blood</tissue>
    </source>
</reference>
<dbReference type="SMART" id="SM01017">
    <property type="entry name" value="Arrestin_C"/>
    <property type="match status" value="1"/>
</dbReference>
<evidence type="ECO:0000256" key="1">
    <source>
        <dbReference type="ARBA" id="ARBA00005298"/>
    </source>
</evidence>
<dbReference type="AlphaFoldDB" id="A0A484DB13"/>
<dbReference type="SUPFAM" id="SSF81296">
    <property type="entry name" value="E set domains"/>
    <property type="match status" value="2"/>
</dbReference>
<sequence length="356" mass="39602">MTIKNFLIEYDAINNKNTFSNGDTINGRIIVEVSKETKIQSLVFIAKGEARVCWSEHYGQNQNHVYWSNEKYYDIKHHILREARQDGTEVIGEGRHAFPFSFTIPDGKIPSSFKSSIGNIVHKLKAELHQSMKLTKKVKTHFTFVSKADMDTPGLMEPQNGCKDKSVKGFGSGNISMDVHTKQMGYKQGEALGVTVEVSNHSNRSAKPKLELCKKVSFFAQGHRRVHKEKIIKDVSGTVASSGKETVTKVISIPTELPPSILNCSIIKLEYRLRIYLEVKFASDPEIKLPIVILPSFEVPAMKPPAAAGFGFKAFGDPEQAPWSMASQLQAAPQEVDHPPPYEACAMYTGKYASAL</sequence>
<comment type="similarity">
    <text evidence="1">Belongs to the arrestin family.</text>
</comment>
<dbReference type="Gene3D" id="2.60.40.640">
    <property type="match status" value="2"/>
</dbReference>
<dbReference type="GO" id="GO:0005737">
    <property type="term" value="C:cytoplasm"/>
    <property type="evidence" value="ECO:0007669"/>
    <property type="project" value="TreeGrafter"/>
</dbReference>
<dbReference type="PANTHER" id="PTHR11188:SF135">
    <property type="entry name" value="ARRESTIN DOMAIN CONTAINING 3-LIKE-RELATED"/>
    <property type="match status" value="1"/>
</dbReference>